<feature type="compositionally biased region" description="Polar residues" evidence="4">
    <location>
        <begin position="151"/>
        <end position="167"/>
    </location>
</feature>
<sequence length="1160" mass="128898">MEATADENSADFERLKQMLSAPAKSQIQGPNTRSRKRGLSSEDTQPVEDITDEEPVDTIPRSNPRASSPPTSLLTNGFDLDPSQQFSPIQTLEFENTGDSQLPNTLLTDTNADNHHSIRLDYSPDKFGSHHYDGEETQKDPDSYNERMKDNITSAADLSRKSQNTLGSDPVPDSQSQHHKPVYFDERKRFSNVGLLVRDNADNSDDEEGVLRPAMQNDSPVMGLTQMFDASSPQRPVTNSSAMLSSPHIGITSPITPRERLPTLQSGIVASSYINTTESQAFRDARDKKISYHEDDEFCAEPAEVAARLRRQRREKDSVEQFKEISVARPAPRAREPGRRGRPPKNRTVEPLLPSAPGSDRPLEDDIIAEEQDLASEEESVSEEPELEVPGTMEPAVTEVKKTQSSQYRPEKLRSSNAQDPPNSSEMEAIADSQPETTAKVAAKFKSAAGVGDHLHTPTPIPSLFHDPKRDRRKEEQHTGSLPLSKPSTQEMPPSSPPVRQPSDQEQSLLAGSVETPHHVPAREQTTPYILNPFDAVKTPLTVKRIPLPLPTTIPATSPYNRDSLLSNSETPVPVRKRKRPSGVPAPFSLDPAPLAADSNASLHDPSDAQHNELIGEEFPKAKRLKSNNLRGNSESTALYQTPALRSQAVRTHTSTEESEQPDIDEAGSPMNLSARNTPTEPDITAELLKKPEIAIDTTTPQKTTIQFRPSASQRIELSNSGPYRVFAEWERAYYPAVVHELPRFNENTPARFVGGESFVRLDRMKKLELEAGDNVKVKGQRQKVYIVQEVYKAPVASESQVRTESQLERENVLDVHGNNMVKLKHKASGEIMDVHIGDIFLTGAQFSSLKTKSMELEYSLQSDENTPLFKREDSILITPSKRRNTPNVMLGTQKMMPLKISASSSKGRQGIFFGMQFTISLTGESTKDRAILSSMLQRDGGQVLNDGFDDVFLAINHDAAELVPRPGWSEIGFTAVISDRASTTSKYLQALALGIPCLSPKWVEDSVQSKTALQWHNYLLPAGDSQYLDGATKSRIIDWVDIQSATFANMFSRRAKLMEGVNVIIHTSAKNKNEPQIYPFLIHAMGPSEVKYAASVEEVNKLLKSKSSGTRWHYILSKDEKPKFNLKGRARDPAFSVRVVNHEWVKQSLIFGKLLDEAY</sequence>
<comment type="subcellular location">
    <subcellularLocation>
        <location evidence="1">Nucleus</location>
    </subcellularLocation>
</comment>
<organism evidence="6 7">
    <name type="scientific">Orbilia brochopaga</name>
    <dbReference type="NCBI Taxonomy" id="3140254"/>
    <lineage>
        <taxon>Eukaryota</taxon>
        <taxon>Fungi</taxon>
        <taxon>Dikarya</taxon>
        <taxon>Ascomycota</taxon>
        <taxon>Pezizomycotina</taxon>
        <taxon>Orbiliomycetes</taxon>
        <taxon>Orbiliales</taxon>
        <taxon>Orbiliaceae</taxon>
        <taxon>Orbilia</taxon>
    </lineage>
</organism>
<dbReference type="PANTHER" id="PTHR15321">
    <property type="entry name" value="TUMOR SUPPRESSOR P53-BINDING PROTEIN 1"/>
    <property type="match status" value="1"/>
</dbReference>
<feature type="compositionally biased region" description="Acidic residues" evidence="4">
    <location>
        <begin position="363"/>
        <end position="387"/>
    </location>
</feature>
<dbReference type="Proteomes" id="UP001375240">
    <property type="component" value="Unassembled WGS sequence"/>
</dbReference>
<feature type="domain" description="BRCT" evidence="5">
    <location>
        <begin position="908"/>
        <end position="1021"/>
    </location>
</feature>
<protein>
    <recommendedName>
        <fullName evidence="5">BRCT domain-containing protein</fullName>
    </recommendedName>
</protein>
<dbReference type="PANTHER" id="PTHR15321:SF3">
    <property type="entry name" value="TP53-BINDING PROTEIN 1"/>
    <property type="match status" value="1"/>
</dbReference>
<feature type="compositionally biased region" description="Polar residues" evidence="4">
    <location>
        <begin position="556"/>
        <end position="571"/>
    </location>
</feature>
<evidence type="ECO:0000313" key="6">
    <source>
        <dbReference type="EMBL" id="KAK6354655.1"/>
    </source>
</evidence>
<dbReference type="GO" id="GO:0005634">
    <property type="term" value="C:nucleus"/>
    <property type="evidence" value="ECO:0007669"/>
    <property type="project" value="UniProtKB-SubCell"/>
</dbReference>
<evidence type="ECO:0000259" key="5">
    <source>
        <dbReference type="PROSITE" id="PS50172"/>
    </source>
</evidence>
<dbReference type="SUPFAM" id="SSF52113">
    <property type="entry name" value="BRCT domain"/>
    <property type="match status" value="1"/>
</dbReference>
<feature type="compositionally biased region" description="Polar residues" evidence="4">
    <location>
        <begin position="60"/>
        <end position="75"/>
    </location>
</feature>
<dbReference type="Pfam" id="PF08605">
    <property type="entry name" value="Rad9_Rad53_bind"/>
    <property type="match status" value="1"/>
</dbReference>
<feature type="region of interest" description="Disordered" evidence="4">
    <location>
        <begin position="311"/>
        <end position="533"/>
    </location>
</feature>
<feature type="compositionally biased region" description="Polar residues" evidence="4">
    <location>
        <begin position="415"/>
        <end position="426"/>
    </location>
</feature>
<evidence type="ECO:0000256" key="3">
    <source>
        <dbReference type="ARBA" id="ARBA00023242"/>
    </source>
</evidence>
<feature type="compositionally biased region" description="Polar residues" evidence="4">
    <location>
        <begin position="231"/>
        <end position="244"/>
    </location>
</feature>
<dbReference type="GO" id="GO:0045944">
    <property type="term" value="P:positive regulation of transcription by RNA polymerase II"/>
    <property type="evidence" value="ECO:0007669"/>
    <property type="project" value="TreeGrafter"/>
</dbReference>
<dbReference type="EMBL" id="JAVHNQ010000002">
    <property type="protein sequence ID" value="KAK6354655.1"/>
    <property type="molecule type" value="Genomic_DNA"/>
</dbReference>
<feature type="domain" description="BRCT" evidence="5">
    <location>
        <begin position="1054"/>
        <end position="1160"/>
    </location>
</feature>
<feature type="region of interest" description="Disordered" evidence="4">
    <location>
        <begin position="231"/>
        <end position="258"/>
    </location>
</feature>
<reference evidence="6 7" key="1">
    <citation type="submission" date="2019-10" db="EMBL/GenBank/DDBJ databases">
        <authorList>
            <person name="Palmer J.M."/>
        </authorList>
    </citation>
    <scope>NUCLEOTIDE SEQUENCE [LARGE SCALE GENOMIC DNA]</scope>
    <source>
        <strain evidence="6 7">TWF696</strain>
    </source>
</reference>
<feature type="compositionally biased region" description="Basic and acidic residues" evidence="4">
    <location>
        <begin position="466"/>
        <end position="478"/>
    </location>
</feature>
<accession>A0AAV9V6J2</accession>
<feature type="compositionally biased region" description="Polar residues" evidence="4">
    <location>
        <begin position="82"/>
        <end position="111"/>
    </location>
</feature>
<dbReference type="InterPro" id="IPR036420">
    <property type="entry name" value="BRCT_dom_sf"/>
</dbReference>
<feature type="compositionally biased region" description="Polar residues" evidence="4">
    <location>
        <begin position="23"/>
        <end position="32"/>
    </location>
</feature>
<keyword evidence="2" id="KW-0227">DNA damage</keyword>
<evidence type="ECO:0000256" key="2">
    <source>
        <dbReference type="ARBA" id="ARBA00022763"/>
    </source>
</evidence>
<dbReference type="CDD" id="cd17745">
    <property type="entry name" value="BRCT_p53bp1_rpt1"/>
    <property type="match status" value="1"/>
</dbReference>
<gene>
    <name evidence="6" type="ORF">TWF696_003795</name>
</gene>
<dbReference type="InterPro" id="IPR001357">
    <property type="entry name" value="BRCT_dom"/>
</dbReference>
<dbReference type="GO" id="GO:0000077">
    <property type="term" value="P:DNA damage checkpoint signaling"/>
    <property type="evidence" value="ECO:0007669"/>
    <property type="project" value="TreeGrafter"/>
</dbReference>
<dbReference type="PROSITE" id="PS50172">
    <property type="entry name" value="BRCT"/>
    <property type="match status" value="2"/>
</dbReference>
<feature type="compositionally biased region" description="Polar residues" evidence="4">
    <location>
        <begin position="627"/>
        <end position="640"/>
    </location>
</feature>
<feature type="compositionally biased region" description="Acidic residues" evidence="4">
    <location>
        <begin position="45"/>
        <end position="56"/>
    </location>
</feature>
<dbReference type="Pfam" id="PF00533">
    <property type="entry name" value="BRCT"/>
    <property type="match status" value="1"/>
</dbReference>
<dbReference type="Gene3D" id="3.40.50.10190">
    <property type="entry name" value="BRCT domain"/>
    <property type="match status" value="1"/>
</dbReference>
<feature type="compositionally biased region" description="Basic and acidic residues" evidence="4">
    <location>
        <begin position="314"/>
        <end position="323"/>
    </location>
</feature>
<evidence type="ECO:0000256" key="4">
    <source>
        <dbReference type="SAM" id="MobiDB-lite"/>
    </source>
</evidence>
<feature type="compositionally biased region" description="Acidic residues" evidence="4">
    <location>
        <begin position="657"/>
        <end position="666"/>
    </location>
</feature>
<feature type="compositionally biased region" description="Polar residues" evidence="4">
    <location>
        <begin position="479"/>
        <end position="493"/>
    </location>
</feature>
<dbReference type="InterPro" id="IPR047250">
    <property type="entry name" value="BRCT_p53bp1-like_rpt2"/>
</dbReference>
<dbReference type="InterPro" id="IPR013914">
    <property type="entry name" value="Rad9_Rad53-bd_dom_fun"/>
</dbReference>
<dbReference type="GO" id="GO:0042393">
    <property type="term" value="F:histone binding"/>
    <property type="evidence" value="ECO:0007669"/>
    <property type="project" value="TreeGrafter"/>
</dbReference>
<dbReference type="CDD" id="cd17724">
    <property type="entry name" value="BRCT_p53bp1_rpt2"/>
    <property type="match status" value="1"/>
</dbReference>
<name>A0AAV9V6J2_9PEZI</name>
<comment type="caution">
    <text evidence="6">The sequence shown here is derived from an EMBL/GenBank/DDBJ whole genome shotgun (WGS) entry which is preliminary data.</text>
</comment>
<keyword evidence="3" id="KW-0539">Nucleus</keyword>
<proteinExistence type="predicted"/>
<feature type="region of interest" description="Disordered" evidence="4">
    <location>
        <begin position="1"/>
        <end position="183"/>
    </location>
</feature>
<dbReference type="AlphaFoldDB" id="A0AAV9V6J2"/>
<dbReference type="SMART" id="SM00292">
    <property type="entry name" value="BRCT"/>
    <property type="match status" value="1"/>
</dbReference>
<evidence type="ECO:0000256" key="1">
    <source>
        <dbReference type="ARBA" id="ARBA00004123"/>
    </source>
</evidence>
<feature type="compositionally biased region" description="Acidic residues" evidence="4">
    <location>
        <begin position="1"/>
        <end position="10"/>
    </location>
</feature>
<evidence type="ECO:0000313" key="7">
    <source>
        <dbReference type="Proteomes" id="UP001375240"/>
    </source>
</evidence>
<feature type="compositionally biased region" description="Basic and acidic residues" evidence="4">
    <location>
        <begin position="112"/>
        <end position="150"/>
    </location>
</feature>
<feature type="region of interest" description="Disordered" evidence="4">
    <location>
        <begin position="548"/>
        <end position="679"/>
    </location>
</feature>
<keyword evidence="7" id="KW-1185">Reference proteome</keyword>
<dbReference type="InterPro" id="IPR047252">
    <property type="entry name" value="TP53BP1-like"/>
</dbReference>
<dbReference type="InterPro" id="IPR047249">
    <property type="entry name" value="BRCT_p53bp1-like_rpt1"/>
</dbReference>